<comment type="caution">
    <text evidence="1">The sequence shown here is derived from an EMBL/GenBank/DDBJ whole genome shotgun (WGS) entry which is preliminary data.</text>
</comment>
<dbReference type="Proteomes" id="UP001416858">
    <property type="component" value="Unassembled WGS sequence"/>
</dbReference>
<gene>
    <name evidence="1" type="ORF">Rcae01_06103</name>
</gene>
<evidence type="ECO:0000313" key="2">
    <source>
        <dbReference type="Proteomes" id="UP001416858"/>
    </source>
</evidence>
<accession>A0ABP9W3U7</accession>
<protein>
    <submittedName>
        <fullName evidence="1">Uncharacterized protein</fullName>
    </submittedName>
</protein>
<reference evidence="1 2" key="1">
    <citation type="submission" date="2024-02" db="EMBL/GenBank/DDBJ databases">
        <title>Rhodopirellula caenicola NBRC 110016.</title>
        <authorList>
            <person name="Ichikawa N."/>
            <person name="Katano-Makiyama Y."/>
            <person name="Hidaka K."/>
        </authorList>
    </citation>
    <scope>NUCLEOTIDE SEQUENCE [LARGE SCALE GENOMIC DNA]</scope>
    <source>
        <strain evidence="1 2">NBRC 110016</strain>
    </source>
</reference>
<proteinExistence type="predicted"/>
<organism evidence="1 2">
    <name type="scientific">Novipirellula caenicola</name>
    <dbReference type="NCBI Taxonomy" id="1536901"/>
    <lineage>
        <taxon>Bacteria</taxon>
        <taxon>Pseudomonadati</taxon>
        <taxon>Planctomycetota</taxon>
        <taxon>Planctomycetia</taxon>
        <taxon>Pirellulales</taxon>
        <taxon>Pirellulaceae</taxon>
        <taxon>Novipirellula</taxon>
    </lineage>
</organism>
<keyword evidence="2" id="KW-1185">Reference proteome</keyword>
<evidence type="ECO:0000313" key="1">
    <source>
        <dbReference type="EMBL" id="GAA5510593.1"/>
    </source>
</evidence>
<name>A0ABP9W3U7_9BACT</name>
<dbReference type="EMBL" id="BAABRO010000025">
    <property type="protein sequence ID" value="GAA5510593.1"/>
    <property type="molecule type" value="Genomic_DNA"/>
</dbReference>
<sequence>MHDPAISRYAMSTASGAPAVGQSEILTSPCFENMVSLLDSFSRYSVGLAHVSLIFPTRTLQV</sequence>